<evidence type="ECO:0000256" key="4">
    <source>
        <dbReference type="ARBA" id="ARBA00022679"/>
    </source>
</evidence>
<dbReference type="Proteomes" id="UP000094236">
    <property type="component" value="Unassembled WGS sequence"/>
</dbReference>
<dbReference type="STRING" id="669874.A0A1E4U1R9"/>
<keyword evidence="8" id="KW-0472">Membrane</keyword>
<comment type="similarity">
    <text evidence="2">Belongs to the BMT family.</text>
</comment>
<evidence type="ECO:0000256" key="8">
    <source>
        <dbReference type="ARBA" id="ARBA00023136"/>
    </source>
</evidence>
<evidence type="ECO:0000256" key="9">
    <source>
        <dbReference type="ARBA" id="ARBA00023316"/>
    </source>
</evidence>
<evidence type="ECO:0000256" key="5">
    <source>
        <dbReference type="ARBA" id="ARBA00022692"/>
    </source>
</evidence>
<accession>A0A1E4U1R9</accession>
<sequence length="136" mass="15472">MDFRIDVLAWDIDRTTCESRKSVLIPNSVAYWDFVKDQRTNEIQDDYMGVTFSEADNNVVLVHIKGLYSNIIKILRNNSDRGSSSSSSSSSTKSKKEEKNETRNLNKMQALATKKNSFLNGCAVANAKEYCETQFR</sequence>
<organism evidence="11 12">
    <name type="scientific">Pachysolen tannophilus NRRL Y-2460</name>
    <dbReference type="NCBI Taxonomy" id="669874"/>
    <lineage>
        <taxon>Eukaryota</taxon>
        <taxon>Fungi</taxon>
        <taxon>Dikarya</taxon>
        <taxon>Ascomycota</taxon>
        <taxon>Saccharomycotina</taxon>
        <taxon>Pichiomycetes</taxon>
        <taxon>Pachysolenaceae</taxon>
        <taxon>Pachysolen</taxon>
    </lineage>
</organism>
<proteinExistence type="inferred from homology"/>
<evidence type="ECO:0000313" key="11">
    <source>
        <dbReference type="EMBL" id="ODV97932.1"/>
    </source>
</evidence>
<dbReference type="InterPro" id="IPR021988">
    <property type="entry name" value="BMT1"/>
</dbReference>
<keyword evidence="12" id="KW-1185">Reference proteome</keyword>
<dbReference type="EMBL" id="KV454011">
    <property type="protein sequence ID" value="ODV97932.1"/>
    <property type="molecule type" value="Genomic_DNA"/>
</dbReference>
<keyword evidence="9" id="KW-0961">Cell wall biogenesis/degradation</keyword>
<dbReference type="GO" id="GO:0071555">
    <property type="term" value="P:cell wall organization"/>
    <property type="evidence" value="ECO:0007669"/>
    <property type="project" value="UniProtKB-KW"/>
</dbReference>
<evidence type="ECO:0000256" key="1">
    <source>
        <dbReference type="ARBA" id="ARBA00004606"/>
    </source>
</evidence>
<gene>
    <name evidence="11" type="ORF">PACTADRAFT_73593</name>
</gene>
<evidence type="ECO:0000256" key="6">
    <source>
        <dbReference type="ARBA" id="ARBA00022968"/>
    </source>
</evidence>
<evidence type="ECO:0000256" key="7">
    <source>
        <dbReference type="ARBA" id="ARBA00022989"/>
    </source>
</evidence>
<evidence type="ECO:0000256" key="2">
    <source>
        <dbReference type="ARBA" id="ARBA00009486"/>
    </source>
</evidence>
<evidence type="ECO:0000256" key="10">
    <source>
        <dbReference type="SAM" id="MobiDB-lite"/>
    </source>
</evidence>
<dbReference type="OrthoDB" id="3631276at2759"/>
<keyword evidence="5" id="KW-0812">Transmembrane</keyword>
<reference evidence="12" key="1">
    <citation type="submission" date="2016-05" db="EMBL/GenBank/DDBJ databases">
        <title>Comparative genomics of biotechnologically important yeasts.</title>
        <authorList>
            <consortium name="DOE Joint Genome Institute"/>
            <person name="Riley R."/>
            <person name="Haridas S."/>
            <person name="Wolfe K.H."/>
            <person name="Lopes M.R."/>
            <person name="Hittinger C.T."/>
            <person name="Goker M."/>
            <person name="Salamov A."/>
            <person name="Wisecaver J."/>
            <person name="Long T.M."/>
            <person name="Aerts A.L."/>
            <person name="Barry K."/>
            <person name="Choi C."/>
            <person name="Clum A."/>
            <person name="Coughlan A.Y."/>
            <person name="Deshpande S."/>
            <person name="Douglass A.P."/>
            <person name="Hanson S.J."/>
            <person name="Klenk H.-P."/>
            <person name="Labutti K."/>
            <person name="Lapidus A."/>
            <person name="Lindquist E."/>
            <person name="Lipzen A."/>
            <person name="Meier-Kolthoff J.P."/>
            <person name="Ohm R.A."/>
            <person name="Otillar R.P."/>
            <person name="Pangilinan J."/>
            <person name="Peng Y."/>
            <person name="Rokas A."/>
            <person name="Rosa C.A."/>
            <person name="Scheuner C."/>
            <person name="Sibirny A.A."/>
            <person name="Slot J.C."/>
            <person name="Stielow J.B."/>
            <person name="Sun H."/>
            <person name="Kurtzman C.P."/>
            <person name="Blackwell M."/>
            <person name="Grigoriev I.V."/>
            <person name="Jeffries T.W."/>
        </authorList>
    </citation>
    <scope>NUCLEOTIDE SEQUENCE [LARGE SCALE GENOMIC DNA]</scope>
    <source>
        <strain evidence="12">NRRL Y-2460</strain>
    </source>
</reference>
<evidence type="ECO:0000313" key="12">
    <source>
        <dbReference type="Proteomes" id="UP000094236"/>
    </source>
</evidence>
<dbReference type="Pfam" id="PF12141">
    <property type="entry name" value="BMT"/>
    <property type="match status" value="1"/>
</dbReference>
<comment type="subcellular location">
    <subcellularLocation>
        <location evidence="1">Membrane</location>
        <topology evidence="1">Single-pass type II membrane protein</topology>
    </subcellularLocation>
</comment>
<keyword evidence="7" id="KW-1133">Transmembrane helix</keyword>
<feature type="compositionally biased region" description="Low complexity" evidence="10">
    <location>
        <begin position="83"/>
        <end position="92"/>
    </location>
</feature>
<dbReference type="AlphaFoldDB" id="A0A1E4U1R9"/>
<keyword evidence="4" id="KW-0808">Transferase</keyword>
<dbReference type="GO" id="GO:0000030">
    <property type="term" value="F:mannosyltransferase activity"/>
    <property type="evidence" value="ECO:0007669"/>
    <property type="project" value="InterPro"/>
</dbReference>
<feature type="region of interest" description="Disordered" evidence="10">
    <location>
        <begin position="78"/>
        <end position="107"/>
    </location>
</feature>
<name>A0A1E4U1R9_PACTA</name>
<keyword evidence="6" id="KW-0735">Signal-anchor</keyword>
<evidence type="ECO:0000256" key="3">
    <source>
        <dbReference type="ARBA" id="ARBA00022676"/>
    </source>
</evidence>
<keyword evidence="3" id="KW-0328">Glycosyltransferase</keyword>
<dbReference type="GO" id="GO:0016020">
    <property type="term" value="C:membrane"/>
    <property type="evidence" value="ECO:0007669"/>
    <property type="project" value="UniProtKB-SubCell"/>
</dbReference>
<feature type="compositionally biased region" description="Basic and acidic residues" evidence="10">
    <location>
        <begin position="94"/>
        <end position="104"/>
    </location>
</feature>
<protein>
    <submittedName>
        <fullName evidence="11">Uncharacterized protein</fullName>
    </submittedName>
</protein>